<dbReference type="InParanoid" id="A0A6P6Y998"/>
<dbReference type="KEGG" id="dpte:113795861"/>
<dbReference type="InterPro" id="IPR036549">
    <property type="entry name" value="CX6/COA6-like_sf"/>
</dbReference>
<dbReference type="OMA" id="ERAKCWS"/>
<dbReference type="SUPFAM" id="SSF47694">
    <property type="entry name" value="Cytochrome c oxidase subunit h"/>
    <property type="match status" value="1"/>
</dbReference>
<accession>A0A6P6Y998</accession>
<dbReference type="PANTHER" id="PTHR46690:SF1">
    <property type="entry name" value="CYTOCHROME C OXIDASE ASSEMBLY FACTOR 6 HOMOLOG"/>
    <property type="match status" value="1"/>
</dbReference>
<reference evidence="5" key="1">
    <citation type="submission" date="2025-08" db="UniProtKB">
        <authorList>
            <consortium name="RefSeq"/>
        </authorList>
    </citation>
    <scope>IDENTIFICATION</scope>
    <source>
        <strain evidence="5">Airmid</strain>
    </source>
</reference>
<dbReference type="FunCoup" id="A0A6P6Y998">
    <property type="interactions" value="283"/>
</dbReference>
<organism evidence="4 5">
    <name type="scientific">Dermatophagoides pteronyssinus</name>
    <name type="common">European house dust mite</name>
    <dbReference type="NCBI Taxonomy" id="6956"/>
    <lineage>
        <taxon>Eukaryota</taxon>
        <taxon>Metazoa</taxon>
        <taxon>Ecdysozoa</taxon>
        <taxon>Arthropoda</taxon>
        <taxon>Chelicerata</taxon>
        <taxon>Arachnida</taxon>
        <taxon>Acari</taxon>
        <taxon>Acariformes</taxon>
        <taxon>Sarcoptiformes</taxon>
        <taxon>Astigmata</taxon>
        <taxon>Psoroptidia</taxon>
        <taxon>Analgoidea</taxon>
        <taxon>Pyroglyphidae</taxon>
        <taxon>Dermatophagoidinae</taxon>
        <taxon>Dermatophagoides</taxon>
    </lineage>
</organism>
<dbReference type="GO" id="GO:0008535">
    <property type="term" value="P:respiratory chain complex IV assembly"/>
    <property type="evidence" value="ECO:0007669"/>
    <property type="project" value="InterPro"/>
</dbReference>
<keyword evidence="3" id="KW-1015">Disulfide bond</keyword>
<dbReference type="InterPro" id="IPR048280">
    <property type="entry name" value="COX6B-like"/>
</dbReference>
<dbReference type="AlphaFoldDB" id="A0A6P6Y998"/>
<dbReference type="Pfam" id="PF02297">
    <property type="entry name" value="COX6B"/>
    <property type="match status" value="1"/>
</dbReference>
<keyword evidence="2" id="KW-0496">Mitochondrion</keyword>
<proteinExistence type="predicted"/>
<gene>
    <name evidence="5" type="primary">LOC113795861</name>
</gene>
<evidence type="ECO:0000256" key="2">
    <source>
        <dbReference type="ARBA" id="ARBA00023128"/>
    </source>
</evidence>
<evidence type="ECO:0000313" key="4">
    <source>
        <dbReference type="Proteomes" id="UP000515146"/>
    </source>
</evidence>
<dbReference type="Proteomes" id="UP000515146">
    <property type="component" value="Unplaced"/>
</dbReference>
<evidence type="ECO:0000256" key="1">
    <source>
        <dbReference type="ARBA" id="ARBA00004173"/>
    </source>
</evidence>
<dbReference type="InterPro" id="IPR042289">
    <property type="entry name" value="COA6"/>
</dbReference>
<name>A0A6P6Y998_DERPT</name>
<dbReference type="GO" id="GO:0042775">
    <property type="term" value="P:mitochondrial ATP synthesis coupled electron transport"/>
    <property type="evidence" value="ECO:0007669"/>
    <property type="project" value="TreeGrafter"/>
</dbReference>
<dbReference type="PANTHER" id="PTHR46690">
    <property type="entry name" value="CYTOCHROME C OXIDASE ASSEMBLY FACTOR 6 HOMOLOG"/>
    <property type="match status" value="1"/>
</dbReference>
<evidence type="ECO:0000313" key="5">
    <source>
        <dbReference type="RefSeq" id="XP_027201890.1"/>
    </source>
</evidence>
<evidence type="ECO:0000256" key="3">
    <source>
        <dbReference type="ARBA" id="ARBA00023157"/>
    </source>
</evidence>
<sequence length="87" mass="10679">MSFPRKEQRLKCYSARDQFWSCLDQHYDGHQKNASDEIPTECQKLKTLFETECPQQWTQHFNRKYQYLKFKQKIETGYEPIDDDDHK</sequence>
<protein>
    <submittedName>
        <fullName evidence="5">Cytochrome c oxidase assembly factor 6 homolog</fullName>
    </submittedName>
</protein>
<dbReference type="Gene3D" id="1.10.10.140">
    <property type="entry name" value="Cytochrome c oxidase, subunit VIb"/>
    <property type="match status" value="1"/>
</dbReference>
<comment type="subcellular location">
    <subcellularLocation>
        <location evidence="1">Mitochondrion</location>
    </subcellularLocation>
</comment>
<dbReference type="RefSeq" id="XP_027201890.1">
    <property type="nucleotide sequence ID" value="XM_027346089.1"/>
</dbReference>
<dbReference type="GO" id="GO:0005739">
    <property type="term" value="C:mitochondrion"/>
    <property type="evidence" value="ECO:0007669"/>
    <property type="project" value="UniProtKB-SubCell"/>
</dbReference>
<keyword evidence="4" id="KW-1185">Reference proteome</keyword>
<dbReference type="OrthoDB" id="16284at2759"/>